<evidence type="ECO:0000256" key="2">
    <source>
        <dbReference type="ARBA" id="ARBA00006275"/>
    </source>
</evidence>
<keyword evidence="4" id="KW-0472">Membrane</keyword>
<evidence type="ECO:0000256" key="5">
    <source>
        <dbReference type="ARBA" id="ARBA00023237"/>
    </source>
</evidence>
<dbReference type="RefSeq" id="WP_027952012.1">
    <property type="nucleotide sequence ID" value="NZ_JADU01000010.1"/>
</dbReference>
<feature type="domain" description="RagB/SusD" evidence="6">
    <location>
        <begin position="499"/>
        <end position="535"/>
    </location>
</feature>
<dbReference type="Proteomes" id="UP001589688">
    <property type="component" value="Unassembled WGS sequence"/>
</dbReference>
<name>A0ABV5ZHA9_9BACT</name>
<accession>A0ABV5ZHA9</accession>
<dbReference type="SUPFAM" id="SSF48452">
    <property type="entry name" value="TPR-like"/>
    <property type="match status" value="1"/>
</dbReference>
<comment type="subcellular location">
    <subcellularLocation>
        <location evidence="1">Cell outer membrane</location>
    </subcellularLocation>
</comment>
<dbReference type="Gene3D" id="1.25.40.390">
    <property type="match status" value="1"/>
</dbReference>
<dbReference type="Pfam" id="PF07980">
    <property type="entry name" value="SusD_RagB"/>
    <property type="match status" value="1"/>
</dbReference>
<evidence type="ECO:0000256" key="4">
    <source>
        <dbReference type="ARBA" id="ARBA00023136"/>
    </source>
</evidence>
<comment type="similarity">
    <text evidence="2">Belongs to the SusD family.</text>
</comment>
<dbReference type="PROSITE" id="PS51257">
    <property type="entry name" value="PROKAR_LIPOPROTEIN"/>
    <property type="match status" value="1"/>
</dbReference>
<evidence type="ECO:0000313" key="7">
    <source>
        <dbReference type="EMBL" id="MFB9896330.1"/>
    </source>
</evidence>
<proteinExistence type="inferred from homology"/>
<gene>
    <name evidence="7" type="ORF">ACFFK8_00445</name>
</gene>
<keyword evidence="5" id="KW-0998">Cell outer membrane</keyword>
<dbReference type="InterPro" id="IPR011990">
    <property type="entry name" value="TPR-like_helical_dom_sf"/>
</dbReference>
<evidence type="ECO:0000256" key="1">
    <source>
        <dbReference type="ARBA" id="ARBA00004442"/>
    </source>
</evidence>
<reference evidence="7 8" key="1">
    <citation type="submission" date="2024-09" db="EMBL/GenBank/DDBJ databases">
        <authorList>
            <person name="Sun Q."/>
            <person name="Mori K."/>
        </authorList>
    </citation>
    <scope>NUCLEOTIDE SEQUENCE [LARGE SCALE GENOMIC DNA]</scope>
    <source>
        <strain evidence="7 8">ATCC 51272</strain>
    </source>
</reference>
<sequence>MKKILYIILMVLCGGLGQVLVSCGDLLDQKSDRVIYSDKEHLNNASDTLYSVIGIMNKIQALADRTVLLGELRGDLVDVRSNTSADLREISNFNVSTDNQYNSPRDYYMVINNCNYFLANADTALKNNRNEYIFRKEYAAVKAFRAWTYLQLVLNYGKVPLVTEPVLTKDDNDKQYEMKDIKGICEYFINDIAPYADVERPSYGTIRSNDSRLFFFPIYVLMGDLNLWAGNYRQAAWCYYKYISTRNGANSAYPIGGYQVSWMKGDTKWKTTLGTWRTHCFYTESIADDSEVITVIPGDSIPSEGNYSHLQNYFNARESNNYQASIVSSQALRNLSGVQKYCHVNSANEIVYAPDNLVDDKSGDLRYSDFYTERSVNVAVSGAKVDKLIECQKYSGRNVRIYRCAMVYLRLAEALNRAGFPRFAFSILKTGVNNNVIENDIIPYYPEEEAFLKQFDFPTSKYILRTKANASTENTIGIHSRGAGWTEYNDYYLYPERDTAEEEQNAVEDLIMDECALECAFEGTRFYDLMRVALRRNAPSYLADRVYARRGAEKLAEMQGIIAVDLKNPNNWYLNWDNQLGLSITK</sequence>
<evidence type="ECO:0000313" key="8">
    <source>
        <dbReference type="Proteomes" id="UP001589688"/>
    </source>
</evidence>
<organism evidence="7 8">
    <name type="scientific">Hallella seregens ATCC 51272</name>
    <dbReference type="NCBI Taxonomy" id="1336250"/>
    <lineage>
        <taxon>Bacteria</taxon>
        <taxon>Pseudomonadati</taxon>
        <taxon>Bacteroidota</taxon>
        <taxon>Bacteroidia</taxon>
        <taxon>Bacteroidales</taxon>
        <taxon>Prevotellaceae</taxon>
        <taxon>Hallella</taxon>
    </lineage>
</organism>
<comment type="caution">
    <text evidence="7">The sequence shown here is derived from an EMBL/GenBank/DDBJ whole genome shotgun (WGS) entry which is preliminary data.</text>
</comment>
<keyword evidence="8" id="KW-1185">Reference proteome</keyword>
<dbReference type="InterPro" id="IPR012944">
    <property type="entry name" value="SusD_RagB_dom"/>
</dbReference>
<dbReference type="EMBL" id="JBHLZF010000001">
    <property type="protein sequence ID" value="MFB9896330.1"/>
    <property type="molecule type" value="Genomic_DNA"/>
</dbReference>
<evidence type="ECO:0000259" key="6">
    <source>
        <dbReference type="Pfam" id="PF07980"/>
    </source>
</evidence>
<protein>
    <submittedName>
        <fullName evidence="7">RagB/SusD family nutrient uptake outer membrane protein</fullName>
    </submittedName>
</protein>
<keyword evidence="3" id="KW-0732">Signal</keyword>
<evidence type="ECO:0000256" key="3">
    <source>
        <dbReference type="ARBA" id="ARBA00022729"/>
    </source>
</evidence>